<keyword evidence="1" id="KW-0238">DNA-binding</keyword>
<accession>A0A4S5DYF4</accession>
<protein>
    <recommendedName>
        <fullName evidence="4">Core-binding (CB) domain-containing protein</fullName>
    </recommendedName>
</protein>
<dbReference type="EMBL" id="SSXH01000552">
    <property type="protein sequence ID" value="THJ63986.1"/>
    <property type="molecule type" value="Genomic_DNA"/>
</dbReference>
<dbReference type="GO" id="GO:0003677">
    <property type="term" value="F:DNA binding"/>
    <property type="evidence" value="ECO:0007669"/>
    <property type="project" value="UniProtKB-KW"/>
</dbReference>
<comment type="caution">
    <text evidence="2">The sequence shown here is derived from an EMBL/GenBank/DDBJ whole genome shotgun (WGS) entry which is preliminary data.</text>
</comment>
<sequence>MPVYRPGEAAEITRGRVERFLLAFKSERTPRCPDGRSDSTVNQAFRSLQQFFLWLIDEEEIDASPIERMEPPKIGETVAPLLELDQLAALVADCKGKDFQSRRDEALTFAS</sequence>
<name>A0A4S5DYF4_9ACTN</name>
<dbReference type="Gene3D" id="1.10.150.130">
    <property type="match status" value="1"/>
</dbReference>
<keyword evidence="3" id="KW-1185">Reference proteome</keyword>
<dbReference type="OrthoDB" id="148546at2"/>
<dbReference type="InterPro" id="IPR011010">
    <property type="entry name" value="DNA_brk_join_enz"/>
</dbReference>
<gene>
    <name evidence="2" type="ORF">E7Y31_17835</name>
</gene>
<evidence type="ECO:0000256" key="1">
    <source>
        <dbReference type="ARBA" id="ARBA00023125"/>
    </source>
</evidence>
<evidence type="ECO:0008006" key="4">
    <source>
        <dbReference type="Google" id="ProtNLM"/>
    </source>
</evidence>
<dbReference type="InterPro" id="IPR010998">
    <property type="entry name" value="Integrase_recombinase_N"/>
</dbReference>
<dbReference type="RefSeq" id="WP_136449067.1">
    <property type="nucleotide sequence ID" value="NZ_SSXH01000552.1"/>
</dbReference>
<evidence type="ECO:0000313" key="3">
    <source>
        <dbReference type="Proteomes" id="UP000305282"/>
    </source>
</evidence>
<organism evidence="2 3">
    <name type="scientific">Candidatus Frankia alpina</name>
    <dbReference type="NCBI Taxonomy" id="2699483"/>
    <lineage>
        <taxon>Bacteria</taxon>
        <taxon>Bacillati</taxon>
        <taxon>Actinomycetota</taxon>
        <taxon>Actinomycetes</taxon>
        <taxon>Frankiales</taxon>
        <taxon>Frankiaceae</taxon>
        <taxon>Frankia</taxon>
    </lineage>
</organism>
<reference evidence="2 3" key="1">
    <citation type="submission" date="2019-04" db="EMBL/GenBank/DDBJ databases">
        <title>Draft genome sequences for three unisolated Alnus-infective Frankia Sp+ strains, AgTrS, AiOr and AvVan, the first sequenced Frankia strains able to sporulate in-planta.</title>
        <authorList>
            <person name="Bethencourt L."/>
            <person name="Vautrin F."/>
            <person name="Taib N."/>
            <person name="Dubost A."/>
            <person name="Castro-Garcia L."/>
            <person name="Imbaud O."/>
            <person name="Abrouk D."/>
            <person name="Fournier P."/>
            <person name="Briolay J."/>
            <person name="Nguyen A."/>
            <person name="Normand P."/>
            <person name="Fernandez M.P."/>
            <person name="Brochier-Armanet C."/>
            <person name="Herrera-Belaroussi A."/>
        </authorList>
    </citation>
    <scope>NUCLEOTIDE SEQUENCE [LARGE SCALE GENOMIC DNA]</scope>
    <source>
        <strain evidence="2 3">AvVan</strain>
    </source>
</reference>
<dbReference type="AlphaFoldDB" id="A0A4S5DYF4"/>
<dbReference type="Proteomes" id="UP000305282">
    <property type="component" value="Unassembled WGS sequence"/>
</dbReference>
<dbReference type="SUPFAM" id="SSF56349">
    <property type="entry name" value="DNA breaking-rejoining enzymes"/>
    <property type="match status" value="1"/>
</dbReference>
<proteinExistence type="predicted"/>
<evidence type="ECO:0000313" key="2">
    <source>
        <dbReference type="EMBL" id="THJ63986.1"/>
    </source>
</evidence>